<dbReference type="InterPro" id="IPR029019">
    <property type="entry name" value="HEX_eukaryotic_N"/>
</dbReference>
<comment type="similarity">
    <text evidence="2 7">Belongs to the glycosyl hydrolase 20 family.</text>
</comment>
<dbReference type="EC" id="3.2.1.52" evidence="7"/>
<dbReference type="Gene3D" id="3.20.20.80">
    <property type="entry name" value="Glycosidases"/>
    <property type="match status" value="1"/>
</dbReference>
<evidence type="ECO:0000256" key="2">
    <source>
        <dbReference type="ARBA" id="ARBA00006285"/>
    </source>
</evidence>
<feature type="active site" description="Proton donor" evidence="8">
    <location>
        <position position="400"/>
    </location>
</feature>
<evidence type="ECO:0000256" key="8">
    <source>
        <dbReference type="PIRSR" id="PIRSR001093-1"/>
    </source>
</evidence>
<dbReference type="Gene3D" id="3.30.379.10">
    <property type="entry name" value="Chitobiase/beta-hexosaminidase domain 2-like"/>
    <property type="match status" value="1"/>
</dbReference>
<dbReference type="PRINTS" id="PR00738">
    <property type="entry name" value="GLHYDRLASE20"/>
</dbReference>
<dbReference type="GO" id="GO:0030203">
    <property type="term" value="P:glycosaminoglycan metabolic process"/>
    <property type="evidence" value="ECO:0007669"/>
    <property type="project" value="TreeGrafter"/>
</dbReference>
<evidence type="ECO:0000256" key="4">
    <source>
        <dbReference type="ARBA" id="ARBA00022801"/>
    </source>
</evidence>
<dbReference type="EMBL" id="JADYXP020000018">
    <property type="protein sequence ID" value="KAL0106436.1"/>
    <property type="molecule type" value="Genomic_DNA"/>
</dbReference>
<feature type="domain" description="Glycoside hydrolase family 20 catalytic" evidence="10">
    <location>
        <begin position="239"/>
        <end position="588"/>
    </location>
</feature>
<name>A0AAW2EVJ0_9HYME</name>
<keyword evidence="9" id="KW-1133">Transmembrane helix</keyword>
<dbReference type="InterPro" id="IPR025705">
    <property type="entry name" value="Beta_hexosaminidase_sua/sub"/>
</dbReference>
<comment type="caution">
    <text evidence="12">The sequence shown here is derived from an EMBL/GenBank/DDBJ whole genome shotgun (WGS) entry which is preliminary data.</text>
</comment>
<evidence type="ECO:0000313" key="12">
    <source>
        <dbReference type="EMBL" id="KAL0106436.1"/>
    </source>
</evidence>
<keyword evidence="6 7" id="KW-0326">Glycosidase</keyword>
<protein>
    <recommendedName>
        <fullName evidence="7">Beta-hexosaminidase</fullName>
        <ecNumber evidence="7">3.2.1.52</ecNumber>
    </recommendedName>
</protein>
<keyword evidence="9" id="KW-0472">Membrane</keyword>
<keyword evidence="5" id="KW-0325">Glycoprotein</keyword>
<keyword evidence="13" id="KW-1185">Reference proteome</keyword>
<keyword evidence="4 7" id="KW-0378">Hydrolase</keyword>
<gene>
    <name evidence="12" type="ORF">PUN28_016269</name>
</gene>
<dbReference type="FunFam" id="3.20.20.80:FF:000063">
    <property type="entry name" value="Beta-hexosaminidase"/>
    <property type="match status" value="1"/>
</dbReference>
<keyword evidence="3" id="KW-0732">Signal</keyword>
<accession>A0AAW2EVJ0</accession>
<evidence type="ECO:0000259" key="10">
    <source>
        <dbReference type="Pfam" id="PF00728"/>
    </source>
</evidence>
<dbReference type="CDD" id="cd06562">
    <property type="entry name" value="GH20_HexA_HexB-like"/>
    <property type="match status" value="1"/>
</dbReference>
<reference evidence="12 13" key="1">
    <citation type="submission" date="2023-03" db="EMBL/GenBank/DDBJ databases">
        <title>High recombination rates correlate with genetic variation in Cardiocondyla obscurior ants.</title>
        <authorList>
            <person name="Errbii M."/>
        </authorList>
    </citation>
    <scope>NUCLEOTIDE SEQUENCE [LARGE SCALE GENOMIC DNA]</scope>
    <source>
        <strain evidence="12">Alpha-2009</strain>
        <tissue evidence="12">Whole body</tissue>
    </source>
</reference>
<dbReference type="Proteomes" id="UP001430953">
    <property type="component" value="Unassembled WGS sequence"/>
</dbReference>
<dbReference type="GO" id="GO:0016231">
    <property type="term" value="F:beta-N-acetylglucosaminidase activity"/>
    <property type="evidence" value="ECO:0007669"/>
    <property type="project" value="TreeGrafter"/>
</dbReference>
<evidence type="ECO:0000256" key="1">
    <source>
        <dbReference type="ARBA" id="ARBA00001231"/>
    </source>
</evidence>
<dbReference type="InterPro" id="IPR017853">
    <property type="entry name" value="GH"/>
</dbReference>
<dbReference type="AlphaFoldDB" id="A0AAW2EVJ0"/>
<dbReference type="SUPFAM" id="SSF55545">
    <property type="entry name" value="beta-N-acetylhexosaminidase-like domain"/>
    <property type="match status" value="1"/>
</dbReference>
<dbReference type="GO" id="GO:0005886">
    <property type="term" value="C:plasma membrane"/>
    <property type="evidence" value="ECO:0007669"/>
    <property type="project" value="TreeGrafter"/>
</dbReference>
<proteinExistence type="inferred from homology"/>
<feature type="transmembrane region" description="Helical" evidence="9">
    <location>
        <begin position="21"/>
        <end position="44"/>
    </location>
</feature>
<dbReference type="PANTHER" id="PTHR22600">
    <property type="entry name" value="BETA-HEXOSAMINIDASE"/>
    <property type="match status" value="1"/>
</dbReference>
<dbReference type="InterPro" id="IPR015883">
    <property type="entry name" value="Glyco_hydro_20_cat"/>
</dbReference>
<comment type="catalytic activity">
    <reaction evidence="1 7">
        <text>Hydrolysis of terminal non-reducing N-acetyl-D-hexosamine residues in N-acetyl-beta-D-hexosaminides.</text>
        <dbReference type="EC" id="3.2.1.52"/>
    </reaction>
</comment>
<dbReference type="SUPFAM" id="SSF51445">
    <property type="entry name" value="(Trans)glycosidases"/>
    <property type="match status" value="1"/>
</dbReference>
<dbReference type="InterPro" id="IPR029018">
    <property type="entry name" value="Hex-like_dom2"/>
</dbReference>
<dbReference type="Pfam" id="PF14845">
    <property type="entry name" value="Glycohydro_20b2"/>
    <property type="match status" value="1"/>
</dbReference>
<evidence type="ECO:0000256" key="7">
    <source>
        <dbReference type="PIRNR" id="PIRNR001093"/>
    </source>
</evidence>
<keyword evidence="9" id="KW-0812">Transmembrane</keyword>
<evidence type="ECO:0000256" key="9">
    <source>
        <dbReference type="SAM" id="Phobius"/>
    </source>
</evidence>
<dbReference type="PIRSF" id="PIRSF001093">
    <property type="entry name" value="B-hxosamndse_ab_euk"/>
    <property type="match status" value="1"/>
</dbReference>
<dbReference type="GO" id="GO:0005975">
    <property type="term" value="P:carbohydrate metabolic process"/>
    <property type="evidence" value="ECO:0007669"/>
    <property type="project" value="InterPro"/>
</dbReference>
<evidence type="ECO:0000259" key="11">
    <source>
        <dbReference type="Pfam" id="PF14845"/>
    </source>
</evidence>
<dbReference type="Pfam" id="PF00728">
    <property type="entry name" value="Glyco_hydro_20"/>
    <property type="match status" value="1"/>
</dbReference>
<evidence type="ECO:0000256" key="5">
    <source>
        <dbReference type="ARBA" id="ARBA00023180"/>
    </source>
</evidence>
<sequence length="631" mass="72232">MKFNYVHYRMIKSFYIRRQRVWLSVALAITLSGMFALLIVVLALQYGANQAEEYTSPWQYKCDGGLCKKVLITEQDVNPAALSVCQLSCGQGGTLWPKPTGHMSIGKTTVQLDPSKIEIVGISTQTVVGNLLQRNVERMKKNAKQLGGSLPLTTGGTKLVIRFKEGLNFNNAKLTLETDESYTLQAATIDGQVDVYVTAKTYFGARYALETLSQLIVFDDLRNQIRMANEIYIVDAPKYPYRGILLDTSRNYVDKETILRTIDGMAMSKLNTFHWHITDSHSFPYVSRTWPDFVKFGSYTPSKVYTSEMIREIVDYALVRGVRVLPEFDAPAHVGEGWQWVGDNATVCFKAEPWKDYCVEPPCGQLNPTSERMYEVLAGIYKDMIEDFQQPDIFHMGGDEVNINCWRSQNIITDWMLKKGWNLTESSFYLLWDYFQERALEKLKIANSGKDIPAVLWTSGLTSEENIKHIDPAKYIIQIWTLGDDPTIGRLLRNNFKIIFSNYDALYLDCGFGAWVGEGNNWCSPYKGWQKIYDNSPLEMIKQQGYGNKKNLILGGEATLWTEQADSFNTDSRLWPRSAAMAERLWSEPSSTWIHAEQRMLRHRERLVERKIYSDSLQPEWCLQNQGSCYA</sequence>
<feature type="domain" description="Beta-hexosaminidase eukaryotic type N-terminal" evidence="11">
    <location>
        <begin position="171"/>
        <end position="215"/>
    </location>
</feature>
<dbReference type="PANTHER" id="PTHR22600:SF26">
    <property type="entry name" value="BETA-N-ACETYLHEXOSAMINIDASE"/>
    <property type="match status" value="1"/>
</dbReference>
<organism evidence="12 13">
    <name type="scientific">Cardiocondyla obscurior</name>
    <dbReference type="NCBI Taxonomy" id="286306"/>
    <lineage>
        <taxon>Eukaryota</taxon>
        <taxon>Metazoa</taxon>
        <taxon>Ecdysozoa</taxon>
        <taxon>Arthropoda</taxon>
        <taxon>Hexapoda</taxon>
        <taxon>Insecta</taxon>
        <taxon>Pterygota</taxon>
        <taxon>Neoptera</taxon>
        <taxon>Endopterygota</taxon>
        <taxon>Hymenoptera</taxon>
        <taxon>Apocrita</taxon>
        <taxon>Aculeata</taxon>
        <taxon>Formicoidea</taxon>
        <taxon>Formicidae</taxon>
        <taxon>Myrmicinae</taxon>
        <taxon>Cardiocondyla</taxon>
    </lineage>
</organism>
<evidence type="ECO:0000256" key="3">
    <source>
        <dbReference type="ARBA" id="ARBA00022729"/>
    </source>
</evidence>
<evidence type="ECO:0000313" key="13">
    <source>
        <dbReference type="Proteomes" id="UP001430953"/>
    </source>
</evidence>
<evidence type="ECO:0000256" key="6">
    <source>
        <dbReference type="ARBA" id="ARBA00023295"/>
    </source>
</evidence>